<dbReference type="VEuPathDB" id="FungiDB:ASPZODRAFT_20347"/>
<reference evidence="2" key="1">
    <citation type="journal article" date="2017" name="Genome Biol.">
        <title>Comparative genomics reveals high biological diversity and specific adaptations in the industrially and medically important fungal genus Aspergillus.</title>
        <authorList>
            <person name="de Vries R.P."/>
            <person name="Riley R."/>
            <person name="Wiebenga A."/>
            <person name="Aguilar-Osorio G."/>
            <person name="Amillis S."/>
            <person name="Uchima C.A."/>
            <person name="Anderluh G."/>
            <person name="Asadollahi M."/>
            <person name="Askin M."/>
            <person name="Barry K."/>
            <person name="Battaglia E."/>
            <person name="Bayram O."/>
            <person name="Benocci T."/>
            <person name="Braus-Stromeyer S.A."/>
            <person name="Caldana C."/>
            <person name="Canovas D."/>
            <person name="Cerqueira G.C."/>
            <person name="Chen F."/>
            <person name="Chen W."/>
            <person name="Choi C."/>
            <person name="Clum A."/>
            <person name="Dos Santos R.A."/>
            <person name="Damasio A.R."/>
            <person name="Diallinas G."/>
            <person name="Emri T."/>
            <person name="Fekete E."/>
            <person name="Flipphi M."/>
            <person name="Freyberg S."/>
            <person name="Gallo A."/>
            <person name="Gournas C."/>
            <person name="Habgood R."/>
            <person name="Hainaut M."/>
            <person name="Harispe M.L."/>
            <person name="Henrissat B."/>
            <person name="Hilden K.S."/>
            <person name="Hope R."/>
            <person name="Hossain A."/>
            <person name="Karabika E."/>
            <person name="Karaffa L."/>
            <person name="Karanyi Z."/>
            <person name="Krasevec N."/>
            <person name="Kuo A."/>
            <person name="Kusch H."/>
            <person name="LaButti K."/>
            <person name="Lagendijk E.L."/>
            <person name="Lapidus A."/>
            <person name="Levasseur A."/>
            <person name="Lindquist E."/>
            <person name="Lipzen A."/>
            <person name="Logrieco A.F."/>
            <person name="MacCabe A."/>
            <person name="Maekelae M.R."/>
            <person name="Malavazi I."/>
            <person name="Melin P."/>
            <person name="Meyer V."/>
            <person name="Mielnichuk N."/>
            <person name="Miskei M."/>
            <person name="Molnar A.P."/>
            <person name="Mule G."/>
            <person name="Ngan C.Y."/>
            <person name="Orejas M."/>
            <person name="Orosz E."/>
            <person name="Ouedraogo J.P."/>
            <person name="Overkamp K.M."/>
            <person name="Park H.-S."/>
            <person name="Perrone G."/>
            <person name="Piumi F."/>
            <person name="Punt P.J."/>
            <person name="Ram A.F."/>
            <person name="Ramon A."/>
            <person name="Rauscher S."/>
            <person name="Record E."/>
            <person name="Riano-Pachon D.M."/>
            <person name="Robert V."/>
            <person name="Roehrig J."/>
            <person name="Ruller R."/>
            <person name="Salamov A."/>
            <person name="Salih N.S."/>
            <person name="Samson R.A."/>
            <person name="Sandor E."/>
            <person name="Sanguinetti M."/>
            <person name="Schuetze T."/>
            <person name="Sepcic K."/>
            <person name="Shelest E."/>
            <person name="Sherlock G."/>
            <person name="Sophianopoulou V."/>
            <person name="Squina F.M."/>
            <person name="Sun H."/>
            <person name="Susca A."/>
            <person name="Todd R.B."/>
            <person name="Tsang A."/>
            <person name="Unkles S.E."/>
            <person name="van de Wiele N."/>
            <person name="van Rossen-Uffink D."/>
            <person name="Oliveira J.V."/>
            <person name="Vesth T.C."/>
            <person name="Visser J."/>
            <person name="Yu J.-H."/>
            <person name="Zhou M."/>
            <person name="Andersen M.R."/>
            <person name="Archer D.B."/>
            <person name="Baker S.E."/>
            <person name="Benoit I."/>
            <person name="Brakhage A.A."/>
            <person name="Braus G.H."/>
            <person name="Fischer R."/>
            <person name="Frisvad J.C."/>
            <person name="Goldman G.H."/>
            <person name="Houbraken J."/>
            <person name="Oakley B."/>
            <person name="Pocsi I."/>
            <person name="Scazzocchio C."/>
            <person name="Seiboth B."/>
            <person name="vanKuyk P.A."/>
            <person name="Wortman J."/>
            <person name="Dyer P.S."/>
            <person name="Grigoriev I.V."/>
        </authorList>
    </citation>
    <scope>NUCLEOTIDE SEQUENCE [LARGE SCALE GENOMIC DNA]</scope>
    <source>
        <strain evidence="2">CBS 506.65</strain>
    </source>
</reference>
<dbReference type="GeneID" id="34614040"/>
<dbReference type="RefSeq" id="XP_022577090.1">
    <property type="nucleotide sequence ID" value="XM_022727576.1"/>
</dbReference>
<protein>
    <submittedName>
        <fullName evidence="1">Uncharacterized protein</fullName>
    </submittedName>
</protein>
<dbReference type="Proteomes" id="UP000184188">
    <property type="component" value="Unassembled WGS sequence"/>
</dbReference>
<dbReference type="AlphaFoldDB" id="A0A1L9S627"/>
<name>A0A1L9S627_9EURO</name>
<sequence>MYIQQLEALDLPVTPLSGPWQGPVTAIATMGTCTPSYFNAEGDISRGTPWGTGVNDFNQILHDWRAQGEMDGLEQLSA</sequence>
<gene>
    <name evidence="1" type="ORF">ASPZODRAFT_20347</name>
</gene>
<organism evidence="1 2">
    <name type="scientific">Penicilliopsis zonata CBS 506.65</name>
    <dbReference type="NCBI Taxonomy" id="1073090"/>
    <lineage>
        <taxon>Eukaryota</taxon>
        <taxon>Fungi</taxon>
        <taxon>Dikarya</taxon>
        <taxon>Ascomycota</taxon>
        <taxon>Pezizomycotina</taxon>
        <taxon>Eurotiomycetes</taxon>
        <taxon>Eurotiomycetidae</taxon>
        <taxon>Eurotiales</taxon>
        <taxon>Aspergillaceae</taxon>
        <taxon>Penicilliopsis</taxon>
    </lineage>
</organism>
<dbReference type="OrthoDB" id="66881at2759"/>
<accession>A0A1L9S627</accession>
<evidence type="ECO:0000313" key="2">
    <source>
        <dbReference type="Proteomes" id="UP000184188"/>
    </source>
</evidence>
<proteinExistence type="predicted"/>
<keyword evidence="2" id="KW-1185">Reference proteome</keyword>
<evidence type="ECO:0000313" key="1">
    <source>
        <dbReference type="EMBL" id="OJJ42580.1"/>
    </source>
</evidence>
<dbReference type="EMBL" id="KV878358">
    <property type="protein sequence ID" value="OJJ42580.1"/>
    <property type="molecule type" value="Genomic_DNA"/>
</dbReference>